<organism evidence="1 2">
    <name type="scientific">Plesiocystis pacifica SIR-1</name>
    <dbReference type="NCBI Taxonomy" id="391625"/>
    <lineage>
        <taxon>Bacteria</taxon>
        <taxon>Pseudomonadati</taxon>
        <taxon>Myxococcota</taxon>
        <taxon>Polyangia</taxon>
        <taxon>Nannocystales</taxon>
        <taxon>Nannocystaceae</taxon>
        <taxon>Plesiocystis</taxon>
    </lineage>
</organism>
<dbReference type="AlphaFoldDB" id="A6G3H1"/>
<name>A6G3H1_9BACT</name>
<gene>
    <name evidence="1" type="ORF">PPSIR1_21159</name>
</gene>
<dbReference type="STRING" id="391625.PPSIR1_21159"/>
<evidence type="ECO:0000313" key="2">
    <source>
        <dbReference type="Proteomes" id="UP000005801"/>
    </source>
</evidence>
<comment type="caution">
    <text evidence="1">The sequence shown here is derived from an EMBL/GenBank/DDBJ whole genome shotgun (WGS) entry which is preliminary data.</text>
</comment>
<reference evidence="1 2" key="1">
    <citation type="submission" date="2007-06" db="EMBL/GenBank/DDBJ databases">
        <authorList>
            <person name="Shimkets L."/>
            <person name="Ferriera S."/>
            <person name="Johnson J."/>
            <person name="Kravitz S."/>
            <person name="Beeson K."/>
            <person name="Sutton G."/>
            <person name="Rogers Y.-H."/>
            <person name="Friedman R."/>
            <person name="Frazier M."/>
            <person name="Venter J.C."/>
        </authorList>
    </citation>
    <scope>NUCLEOTIDE SEQUENCE [LARGE SCALE GENOMIC DNA]</scope>
    <source>
        <strain evidence="1 2">SIR-1</strain>
    </source>
</reference>
<proteinExistence type="predicted"/>
<sequence length="171" mass="17903">MILAIILTTLAVAPDLCGDILTDDDGSPYTDVLGQTLSRYCEWTGPDAPRLDAEVCCDIDGDDAQCDLPDDNGRCATGSDRYSCEFGEATADGVTCYQPFPDACDFGFCVEYVGVPPVEAKGSELLCCTSQGCETITVDLTVACGEVGGYLVACDGGATNEDGTVDCLEDE</sequence>
<evidence type="ECO:0000313" key="1">
    <source>
        <dbReference type="EMBL" id="EDM79578.1"/>
    </source>
</evidence>
<dbReference type="OrthoDB" id="5530290at2"/>
<dbReference type="EMBL" id="ABCS01000018">
    <property type="protein sequence ID" value="EDM79578.1"/>
    <property type="molecule type" value="Genomic_DNA"/>
</dbReference>
<protein>
    <submittedName>
        <fullName evidence="1">Uncharacterized protein</fullName>
    </submittedName>
</protein>
<dbReference type="RefSeq" id="WP_006971270.1">
    <property type="nucleotide sequence ID" value="NZ_ABCS01000018.1"/>
</dbReference>
<keyword evidence="2" id="KW-1185">Reference proteome</keyword>
<dbReference type="Proteomes" id="UP000005801">
    <property type="component" value="Unassembled WGS sequence"/>
</dbReference>
<accession>A6G3H1</accession>